<reference evidence="3" key="1">
    <citation type="submission" date="2017-08" db="EMBL/GenBank/DDBJ databases">
        <authorList>
            <person name="Varghese N."/>
            <person name="Submissions S."/>
        </authorList>
    </citation>
    <scope>NUCLEOTIDE SEQUENCE [LARGE SCALE GENOMIC DNA]</scope>
    <source>
        <strain evidence="3">JC23</strain>
    </source>
</reference>
<keyword evidence="1" id="KW-0732">Signal</keyword>
<feature type="chain" id="PRO_5013035556" description="Carbohydrate binding protein" evidence="1">
    <location>
        <begin position="29"/>
        <end position="170"/>
    </location>
</feature>
<evidence type="ECO:0000256" key="1">
    <source>
        <dbReference type="SAM" id="SignalP"/>
    </source>
</evidence>
<dbReference type="EMBL" id="OBQC01000026">
    <property type="protein sequence ID" value="SOC44954.1"/>
    <property type="molecule type" value="Genomic_DNA"/>
</dbReference>
<feature type="signal peptide" evidence="1">
    <location>
        <begin position="1"/>
        <end position="28"/>
    </location>
</feature>
<keyword evidence="3" id="KW-1185">Reference proteome</keyword>
<accession>A0A285USX3</accession>
<gene>
    <name evidence="2" type="ORF">SAMN05877842_1262</name>
</gene>
<evidence type="ECO:0000313" key="2">
    <source>
        <dbReference type="EMBL" id="SOC44954.1"/>
    </source>
</evidence>
<name>A0A285USX3_9BACL</name>
<evidence type="ECO:0000313" key="3">
    <source>
        <dbReference type="Proteomes" id="UP000219252"/>
    </source>
</evidence>
<organism evidence="2 3">
    <name type="scientific">Ureibacillus acetophenoni</name>
    <dbReference type="NCBI Taxonomy" id="614649"/>
    <lineage>
        <taxon>Bacteria</taxon>
        <taxon>Bacillati</taxon>
        <taxon>Bacillota</taxon>
        <taxon>Bacilli</taxon>
        <taxon>Bacillales</taxon>
        <taxon>Caryophanaceae</taxon>
        <taxon>Ureibacillus</taxon>
    </lineage>
</organism>
<dbReference type="AlphaFoldDB" id="A0A285USX3"/>
<proteinExistence type="predicted"/>
<dbReference type="Proteomes" id="UP000219252">
    <property type="component" value="Unassembled WGS sequence"/>
</dbReference>
<evidence type="ECO:0008006" key="4">
    <source>
        <dbReference type="Google" id="ProtNLM"/>
    </source>
</evidence>
<sequence length="170" mass="18628">MKIKNKLKSVVLSVTLIASLGLSTNAQASEITPMAIDLNGYEYIHNWGTTGQEVTWQHEATNPSGITSAVTRSVSREKYSSGTYSANATFKGMQWEVGVSAEVSDGESITETTSVTWNIPPNSTYLLRFGSKFGQASGTEKYWSNGIVLRSKTVSGKWTYMSFHDSIPIR</sequence>
<dbReference type="OrthoDB" id="2967536at2"/>
<protein>
    <recommendedName>
        <fullName evidence="4">Carbohydrate binding protein</fullName>
    </recommendedName>
</protein>
<dbReference type="RefSeq" id="WP_097151256.1">
    <property type="nucleotide sequence ID" value="NZ_OBQC01000026.1"/>
</dbReference>